<evidence type="ECO:0000313" key="1">
    <source>
        <dbReference type="EMBL" id="KAK7857320.1"/>
    </source>
</evidence>
<sequence length="94" mass="10529">MTMNAHGIFRVRTYACPVASSSVSRTHTPNSLLGIHIWSQPKMHSFGIGNSLNQLSEECKIELPLGLLKSLVSSVSKDELHLLIPTLWTRRELF</sequence>
<organism evidence="1">
    <name type="scientific">Quercus suber</name>
    <name type="common">Cork oak</name>
    <dbReference type="NCBI Taxonomy" id="58331"/>
    <lineage>
        <taxon>Eukaryota</taxon>
        <taxon>Viridiplantae</taxon>
        <taxon>Streptophyta</taxon>
        <taxon>Embryophyta</taxon>
        <taxon>Tracheophyta</taxon>
        <taxon>Spermatophyta</taxon>
        <taxon>Magnoliopsida</taxon>
        <taxon>eudicotyledons</taxon>
        <taxon>Gunneridae</taxon>
        <taxon>Pentapetalae</taxon>
        <taxon>rosids</taxon>
        <taxon>fabids</taxon>
        <taxon>Fagales</taxon>
        <taxon>Fagaceae</taxon>
        <taxon>Quercus</taxon>
    </lineage>
</organism>
<comment type="caution">
    <text evidence="1">The sequence shown here is derived from an EMBL/GenBank/DDBJ whole genome shotgun (WGS) entry which is preliminary data.</text>
</comment>
<name>A0AAW0M0Z1_QUESU</name>
<dbReference type="AlphaFoldDB" id="A0AAW0M0Z1"/>
<protein>
    <submittedName>
        <fullName evidence="1">Uncharacterized protein</fullName>
    </submittedName>
</protein>
<reference evidence="1" key="1">
    <citation type="submission" date="2017-12" db="EMBL/GenBank/DDBJ databases">
        <authorList>
            <person name="Barbosa P."/>
            <person name="Usie A."/>
            <person name="Ramos A.M."/>
        </authorList>
    </citation>
    <scope>NUCLEOTIDE SEQUENCE</scope>
    <source>
        <strain evidence="1">HL8</strain>
        <tissue evidence="1">Leaves</tissue>
    </source>
</reference>
<gene>
    <name evidence="1" type="ORF">CFP56_018610</name>
</gene>
<accession>A0AAW0M0Z1</accession>
<proteinExistence type="predicted"/>
<reference evidence="1" key="3">
    <citation type="submission" date="2023-07" db="EMBL/GenBank/DDBJ databases">
        <title>An improved reference 1 genome and first organelle genomes of Quercus suber.</title>
        <authorList>
            <consortium name="Genosuber Consortium"/>
            <person name="Usie A."/>
            <person name="Serra O."/>
            <person name="Barros P."/>
        </authorList>
    </citation>
    <scope>NUCLEOTIDE SEQUENCE</scope>
    <source>
        <strain evidence="1">HL8</strain>
        <tissue evidence="1">Leaves</tissue>
    </source>
</reference>
<reference evidence="1" key="2">
    <citation type="journal article" date="2018" name="Sci. Data">
        <title>The draft genome sequence of cork oak.</title>
        <authorList>
            <person name="Ramos A.M."/>
            <person name="Usie A."/>
            <person name="Barbosa P."/>
            <person name="Barros P.M."/>
            <person name="Capote T."/>
            <person name="Chaves I."/>
            <person name="Simoes F."/>
            <person name="Abreu I."/>
            <person name="Carrasquinho I."/>
            <person name="Faro C."/>
            <person name="Guimaraes J.B."/>
            <person name="Mendonca D."/>
            <person name="Nobrega F."/>
            <person name="Rodrigues L."/>
            <person name="Saibo N.J.M."/>
            <person name="Varela M.C."/>
            <person name="Egas C."/>
            <person name="Matos J."/>
            <person name="Miguel C.M."/>
            <person name="Oliveira M.M."/>
            <person name="Ricardo C.P."/>
            <person name="Goncalves S."/>
        </authorList>
    </citation>
    <scope>NUCLEOTIDE SEQUENCE [LARGE SCALE GENOMIC DNA]</scope>
    <source>
        <strain evidence="1">HL8</strain>
    </source>
</reference>
<dbReference type="EMBL" id="PKMF04000028">
    <property type="protein sequence ID" value="KAK7857320.1"/>
    <property type="molecule type" value="Genomic_DNA"/>
</dbReference>